<dbReference type="PANTHER" id="PTHR33602:SF1">
    <property type="entry name" value="REGULATORY PROTEIN RECX FAMILY PROTEIN"/>
    <property type="match status" value="1"/>
</dbReference>
<feature type="domain" description="RecX second three-helical" evidence="7">
    <location>
        <begin position="73"/>
        <end position="113"/>
    </location>
</feature>
<dbReference type="InterPro" id="IPR053924">
    <property type="entry name" value="RecX_HTH_2nd"/>
</dbReference>
<dbReference type="InterPro" id="IPR036388">
    <property type="entry name" value="WH-like_DNA-bd_sf"/>
</dbReference>
<feature type="compositionally biased region" description="Polar residues" evidence="6">
    <location>
        <begin position="1"/>
        <end position="11"/>
    </location>
</feature>
<organism evidence="10 11">
    <name type="scientific">Haloactinospora alba</name>
    <dbReference type="NCBI Taxonomy" id="405555"/>
    <lineage>
        <taxon>Bacteria</taxon>
        <taxon>Bacillati</taxon>
        <taxon>Actinomycetota</taxon>
        <taxon>Actinomycetes</taxon>
        <taxon>Streptosporangiales</taxon>
        <taxon>Nocardiopsidaceae</taxon>
        <taxon>Haloactinospora</taxon>
    </lineage>
</organism>
<evidence type="ECO:0000259" key="7">
    <source>
        <dbReference type="Pfam" id="PF02631"/>
    </source>
</evidence>
<dbReference type="Proteomes" id="UP000317422">
    <property type="component" value="Unassembled WGS sequence"/>
</dbReference>
<feature type="domain" description="RecX first three-helical" evidence="9">
    <location>
        <begin position="27"/>
        <end position="65"/>
    </location>
</feature>
<sequence length="189" mass="20950">MSDGRPTQDTSVPEARAHESESPEGRARALCLRLLATAPRTRAQLERALRRHGTDESVIDTVLERFDAAGVVDDAAFADAWVESRHTGRGLGRAALTAELRERGVDEETIQQAVEDLDPDQEEATARELVRRKLRSTRGKAVSVRLRRTMGMLERKGYPAGLSYRLAREELEAEGADVDLPEPDTTAFE</sequence>
<dbReference type="Pfam" id="PF02631">
    <property type="entry name" value="RecX_HTH2"/>
    <property type="match status" value="1"/>
</dbReference>
<comment type="subcellular location">
    <subcellularLocation>
        <location evidence="1 5">Cytoplasm</location>
    </subcellularLocation>
</comment>
<evidence type="ECO:0000256" key="4">
    <source>
        <dbReference type="ARBA" id="ARBA00022490"/>
    </source>
</evidence>
<keyword evidence="4 5" id="KW-0963">Cytoplasm</keyword>
<dbReference type="Pfam" id="PF21981">
    <property type="entry name" value="RecX_HTH3"/>
    <property type="match status" value="1"/>
</dbReference>
<protein>
    <recommendedName>
        <fullName evidence="3 5">Regulatory protein RecX</fullName>
    </recommendedName>
</protein>
<evidence type="ECO:0000256" key="1">
    <source>
        <dbReference type="ARBA" id="ARBA00004496"/>
    </source>
</evidence>
<evidence type="ECO:0000313" key="10">
    <source>
        <dbReference type="EMBL" id="TQN31033.1"/>
    </source>
</evidence>
<evidence type="ECO:0000259" key="8">
    <source>
        <dbReference type="Pfam" id="PF21981"/>
    </source>
</evidence>
<comment type="function">
    <text evidence="5">Modulates RecA activity.</text>
</comment>
<dbReference type="Gene3D" id="1.10.10.10">
    <property type="entry name" value="Winged helix-like DNA-binding domain superfamily/Winged helix DNA-binding domain"/>
    <property type="match status" value="2"/>
</dbReference>
<dbReference type="InterPro" id="IPR053926">
    <property type="entry name" value="RecX_HTH_1st"/>
</dbReference>
<reference evidence="10 11" key="1">
    <citation type="submission" date="2019-06" db="EMBL/GenBank/DDBJ databases">
        <title>Sequencing the genomes of 1000 actinobacteria strains.</title>
        <authorList>
            <person name="Klenk H.-P."/>
        </authorList>
    </citation>
    <scope>NUCLEOTIDE SEQUENCE [LARGE SCALE GENOMIC DNA]</scope>
    <source>
        <strain evidence="10 11">DSM 45015</strain>
    </source>
</reference>
<evidence type="ECO:0000313" key="11">
    <source>
        <dbReference type="Proteomes" id="UP000317422"/>
    </source>
</evidence>
<proteinExistence type="inferred from homology"/>
<gene>
    <name evidence="5" type="primary">recX</name>
    <name evidence="10" type="ORF">FHX37_0922</name>
</gene>
<dbReference type="OrthoDB" id="5244465at2"/>
<dbReference type="RefSeq" id="WP_141922307.1">
    <property type="nucleotide sequence ID" value="NZ_VFQC01000001.1"/>
</dbReference>
<dbReference type="InterPro" id="IPR003783">
    <property type="entry name" value="Regulatory_RecX"/>
</dbReference>
<keyword evidence="11" id="KW-1185">Reference proteome</keyword>
<dbReference type="GO" id="GO:0006282">
    <property type="term" value="P:regulation of DNA repair"/>
    <property type="evidence" value="ECO:0007669"/>
    <property type="project" value="UniProtKB-UniRule"/>
</dbReference>
<name>A0A543NGU0_9ACTN</name>
<dbReference type="AlphaFoldDB" id="A0A543NGU0"/>
<dbReference type="HAMAP" id="MF_01114">
    <property type="entry name" value="RecX"/>
    <property type="match status" value="1"/>
</dbReference>
<evidence type="ECO:0000256" key="5">
    <source>
        <dbReference type="HAMAP-Rule" id="MF_01114"/>
    </source>
</evidence>
<accession>A0A543NGU0</accession>
<evidence type="ECO:0000256" key="6">
    <source>
        <dbReference type="SAM" id="MobiDB-lite"/>
    </source>
</evidence>
<feature type="domain" description="RecX third three-helical" evidence="8">
    <location>
        <begin position="122"/>
        <end position="163"/>
    </location>
</feature>
<dbReference type="PANTHER" id="PTHR33602">
    <property type="entry name" value="REGULATORY PROTEIN RECX FAMILY PROTEIN"/>
    <property type="match status" value="1"/>
</dbReference>
<comment type="caution">
    <text evidence="10">The sequence shown here is derived from an EMBL/GenBank/DDBJ whole genome shotgun (WGS) entry which is preliminary data.</text>
</comment>
<feature type="region of interest" description="Disordered" evidence="6">
    <location>
        <begin position="1"/>
        <end position="26"/>
    </location>
</feature>
<dbReference type="EMBL" id="VFQC01000001">
    <property type="protein sequence ID" value="TQN31033.1"/>
    <property type="molecule type" value="Genomic_DNA"/>
</dbReference>
<comment type="similarity">
    <text evidence="2 5">Belongs to the RecX family.</text>
</comment>
<dbReference type="GO" id="GO:0005737">
    <property type="term" value="C:cytoplasm"/>
    <property type="evidence" value="ECO:0007669"/>
    <property type="project" value="UniProtKB-SubCell"/>
</dbReference>
<evidence type="ECO:0000256" key="2">
    <source>
        <dbReference type="ARBA" id="ARBA00009695"/>
    </source>
</evidence>
<evidence type="ECO:0000256" key="3">
    <source>
        <dbReference type="ARBA" id="ARBA00018111"/>
    </source>
</evidence>
<feature type="compositionally biased region" description="Basic and acidic residues" evidence="6">
    <location>
        <begin position="15"/>
        <end position="26"/>
    </location>
</feature>
<evidence type="ECO:0000259" key="9">
    <source>
        <dbReference type="Pfam" id="PF21982"/>
    </source>
</evidence>
<dbReference type="Pfam" id="PF21982">
    <property type="entry name" value="RecX_HTH1"/>
    <property type="match status" value="1"/>
</dbReference>
<dbReference type="InterPro" id="IPR053925">
    <property type="entry name" value="RecX_HTH_3rd"/>
</dbReference>